<organism evidence="1 2">
    <name type="scientific">Gossypium raimondii</name>
    <name type="common">Peruvian cotton</name>
    <name type="synonym">Gossypium klotzschianum subsp. raimondii</name>
    <dbReference type="NCBI Taxonomy" id="29730"/>
    <lineage>
        <taxon>Eukaryota</taxon>
        <taxon>Viridiplantae</taxon>
        <taxon>Streptophyta</taxon>
        <taxon>Embryophyta</taxon>
        <taxon>Tracheophyta</taxon>
        <taxon>Spermatophyta</taxon>
        <taxon>Magnoliopsida</taxon>
        <taxon>eudicotyledons</taxon>
        <taxon>Gunneridae</taxon>
        <taxon>Pentapetalae</taxon>
        <taxon>rosids</taxon>
        <taxon>malvids</taxon>
        <taxon>Malvales</taxon>
        <taxon>Malvaceae</taxon>
        <taxon>Malvoideae</taxon>
        <taxon>Gossypium</taxon>
    </lineage>
</organism>
<dbReference type="AlphaFoldDB" id="A0A0D2SNA0"/>
<proteinExistence type="predicted"/>
<sequence>MSCLPHCLSPRHFRRTLKIPIERKKISSVSLTSLQSSFPVCRGIWRNHKYIYVCLIRLPFTVFSPIRNP</sequence>
<evidence type="ECO:0000313" key="2">
    <source>
        <dbReference type="Proteomes" id="UP000032304"/>
    </source>
</evidence>
<dbReference type="EMBL" id="CM001746">
    <property type="protein sequence ID" value="KJB43446.1"/>
    <property type="molecule type" value="Genomic_DNA"/>
</dbReference>
<evidence type="ECO:0000313" key="1">
    <source>
        <dbReference type="EMBL" id="KJB43446.1"/>
    </source>
</evidence>
<keyword evidence="2" id="KW-1185">Reference proteome</keyword>
<reference evidence="1 2" key="1">
    <citation type="journal article" date="2012" name="Nature">
        <title>Repeated polyploidization of Gossypium genomes and the evolution of spinnable cotton fibres.</title>
        <authorList>
            <person name="Paterson A.H."/>
            <person name="Wendel J.F."/>
            <person name="Gundlach H."/>
            <person name="Guo H."/>
            <person name="Jenkins J."/>
            <person name="Jin D."/>
            <person name="Llewellyn D."/>
            <person name="Showmaker K.C."/>
            <person name="Shu S."/>
            <person name="Udall J."/>
            <person name="Yoo M.J."/>
            <person name="Byers R."/>
            <person name="Chen W."/>
            <person name="Doron-Faigenboim A."/>
            <person name="Duke M.V."/>
            <person name="Gong L."/>
            <person name="Grimwood J."/>
            <person name="Grover C."/>
            <person name="Grupp K."/>
            <person name="Hu G."/>
            <person name="Lee T.H."/>
            <person name="Li J."/>
            <person name="Lin L."/>
            <person name="Liu T."/>
            <person name="Marler B.S."/>
            <person name="Page J.T."/>
            <person name="Roberts A.W."/>
            <person name="Romanel E."/>
            <person name="Sanders W.S."/>
            <person name="Szadkowski E."/>
            <person name="Tan X."/>
            <person name="Tang H."/>
            <person name="Xu C."/>
            <person name="Wang J."/>
            <person name="Wang Z."/>
            <person name="Zhang D."/>
            <person name="Zhang L."/>
            <person name="Ashrafi H."/>
            <person name="Bedon F."/>
            <person name="Bowers J.E."/>
            <person name="Brubaker C.L."/>
            <person name="Chee P.W."/>
            <person name="Das S."/>
            <person name="Gingle A.R."/>
            <person name="Haigler C.H."/>
            <person name="Harker D."/>
            <person name="Hoffmann L.V."/>
            <person name="Hovav R."/>
            <person name="Jones D.C."/>
            <person name="Lemke C."/>
            <person name="Mansoor S."/>
            <person name="ur Rahman M."/>
            <person name="Rainville L.N."/>
            <person name="Rambani A."/>
            <person name="Reddy U.K."/>
            <person name="Rong J.K."/>
            <person name="Saranga Y."/>
            <person name="Scheffler B.E."/>
            <person name="Scheffler J.A."/>
            <person name="Stelly D.M."/>
            <person name="Triplett B.A."/>
            <person name="Van Deynze A."/>
            <person name="Vaslin M.F."/>
            <person name="Waghmare V.N."/>
            <person name="Walford S.A."/>
            <person name="Wright R.J."/>
            <person name="Zaki E.A."/>
            <person name="Zhang T."/>
            <person name="Dennis E.S."/>
            <person name="Mayer K.F."/>
            <person name="Peterson D.G."/>
            <person name="Rokhsar D.S."/>
            <person name="Wang X."/>
            <person name="Schmutz J."/>
        </authorList>
    </citation>
    <scope>NUCLEOTIDE SEQUENCE [LARGE SCALE GENOMIC DNA]</scope>
</reference>
<name>A0A0D2SNA0_GOSRA</name>
<accession>A0A0D2SNA0</accession>
<protein>
    <submittedName>
        <fullName evidence="1">Uncharacterized protein</fullName>
    </submittedName>
</protein>
<dbReference type="Proteomes" id="UP000032304">
    <property type="component" value="Chromosome 7"/>
</dbReference>
<dbReference type="Gramene" id="KJB43446">
    <property type="protein sequence ID" value="KJB43446"/>
    <property type="gene ID" value="B456_007G200800"/>
</dbReference>
<gene>
    <name evidence="1" type="ORF">B456_007G200800</name>
</gene>